<dbReference type="STRING" id="156994.SAMN04488028_105191"/>
<accession>A0A1M6SX52</accession>
<dbReference type="InterPro" id="IPR036249">
    <property type="entry name" value="Thioredoxin-like_sf"/>
</dbReference>
<dbReference type="Gene3D" id="3.40.30.10">
    <property type="entry name" value="Glutaredoxin"/>
    <property type="match status" value="1"/>
</dbReference>
<evidence type="ECO:0000313" key="2">
    <source>
        <dbReference type="EMBL" id="SHK49301.1"/>
    </source>
</evidence>
<gene>
    <name evidence="2" type="ORF">SAMN04488028_105191</name>
</gene>
<dbReference type="Proteomes" id="UP000184474">
    <property type="component" value="Unassembled WGS sequence"/>
</dbReference>
<proteinExistence type="predicted"/>
<feature type="domain" description="Thioredoxin" evidence="1">
    <location>
        <begin position="7"/>
        <end position="185"/>
    </location>
</feature>
<dbReference type="GO" id="GO:0016209">
    <property type="term" value="F:antioxidant activity"/>
    <property type="evidence" value="ECO:0007669"/>
    <property type="project" value="InterPro"/>
</dbReference>
<dbReference type="InterPro" id="IPR013766">
    <property type="entry name" value="Thioredoxin_domain"/>
</dbReference>
<evidence type="ECO:0000313" key="3">
    <source>
        <dbReference type="Proteomes" id="UP000184474"/>
    </source>
</evidence>
<dbReference type="InterPro" id="IPR050553">
    <property type="entry name" value="Thioredoxin_ResA/DsbE_sf"/>
</dbReference>
<keyword evidence="3" id="KW-1185">Reference proteome</keyword>
<dbReference type="RefSeq" id="WP_084190566.1">
    <property type="nucleotide sequence ID" value="NZ_FRAA01000005.1"/>
</dbReference>
<dbReference type="PANTHER" id="PTHR42852">
    <property type="entry name" value="THIOL:DISULFIDE INTERCHANGE PROTEIN DSBE"/>
    <property type="match status" value="1"/>
</dbReference>
<dbReference type="CDD" id="cd02970">
    <property type="entry name" value="PRX_like2"/>
    <property type="match status" value="1"/>
</dbReference>
<dbReference type="Pfam" id="PF00578">
    <property type="entry name" value="AhpC-TSA"/>
    <property type="match status" value="1"/>
</dbReference>
<dbReference type="PANTHER" id="PTHR42852:SF13">
    <property type="entry name" value="PROTEIN DIPZ"/>
    <property type="match status" value="1"/>
</dbReference>
<name>A0A1M6SX52_REIAG</name>
<dbReference type="GO" id="GO:0016491">
    <property type="term" value="F:oxidoreductase activity"/>
    <property type="evidence" value="ECO:0007669"/>
    <property type="project" value="InterPro"/>
</dbReference>
<dbReference type="EMBL" id="FRAA01000005">
    <property type="protein sequence ID" value="SHK49301.1"/>
    <property type="molecule type" value="Genomic_DNA"/>
</dbReference>
<sequence>MSESLTLAINTLAPTFDLTDIFGRRINLKDYRGKRVIVGFFRHAGCPFCNIRIHRLQKKHAAFKALGLEMIFFFESEEKVLKSHEFHVDVNPIPLISDPDKIWYQKYGIESSGVKSAVSHVTSFFQTVVEAKMKGLPVHMMEGNESIKTIPAEFLIDDKGMVRKVHYARSLTDRMKLETISKFAETGNV</sequence>
<organism evidence="2 3">
    <name type="scientific">Reichenbachiella agariperforans</name>
    <dbReference type="NCBI Taxonomy" id="156994"/>
    <lineage>
        <taxon>Bacteria</taxon>
        <taxon>Pseudomonadati</taxon>
        <taxon>Bacteroidota</taxon>
        <taxon>Cytophagia</taxon>
        <taxon>Cytophagales</taxon>
        <taxon>Reichenbachiellaceae</taxon>
        <taxon>Reichenbachiella</taxon>
    </lineage>
</organism>
<dbReference type="SUPFAM" id="SSF52833">
    <property type="entry name" value="Thioredoxin-like"/>
    <property type="match status" value="1"/>
</dbReference>
<dbReference type="InterPro" id="IPR000866">
    <property type="entry name" value="AhpC/TSA"/>
</dbReference>
<dbReference type="PROSITE" id="PS51352">
    <property type="entry name" value="THIOREDOXIN_2"/>
    <property type="match status" value="1"/>
</dbReference>
<protein>
    <submittedName>
        <fullName evidence="2">Peroxiredoxin</fullName>
    </submittedName>
</protein>
<evidence type="ECO:0000259" key="1">
    <source>
        <dbReference type="PROSITE" id="PS51352"/>
    </source>
</evidence>
<reference evidence="3" key="1">
    <citation type="submission" date="2016-11" db="EMBL/GenBank/DDBJ databases">
        <authorList>
            <person name="Varghese N."/>
            <person name="Submissions S."/>
        </authorList>
    </citation>
    <scope>NUCLEOTIDE SEQUENCE [LARGE SCALE GENOMIC DNA]</scope>
    <source>
        <strain evidence="3">DSM 26134</strain>
    </source>
</reference>
<dbReference type="AlphaFoldDB" id="A0A1M6SX52"/>